<dbReference type="Gene3D" id="2.40.260.10">
    <property type="entry name" value="Sortase"/>
    <property type="match status" value="1"/>
</dbReference>
<evidence type="ECO:0000256" key="3">
    <source>
        <dbReference type="SAM" id="Phobius"/>
    </source>
</evidence>
<dbReference type="RefSeq" id="WP_159754408.1">
    <property type="nucleotide sequence ID" value="NZ_CASSPE010000006.1"/>
</dbReference>
<gene>
    <name evidence="4" type="primary">srtB</name>
    <name evidence="4" type="ORF">GN277_23250</name>
</gene>
<name>A0A7X3MKL9_9FIRM</name>
<dbReference type="EMBL" id="WUQX01000001">
    <property type="protein sequence ID" value="MXP78166.1"/>
    <property type="molecule type" value="Genomic_DNA"/>
</dbReference>
<feature type="transmembrane region" description="Helical" evidence="3">
    <location>
        <begin position="20"/>
        <end position="40"/>
    </location>
</feature>
<evidence type="ECO:0000256" key="1">
    <source>
        <dbReference type="ARBA" id="ARBA00022801"/>
    </source>
</evidence>
<keyword evidence="1 4" id="KW-0378">Hydrolase</keyword>
<keyword evidence="3" id="KW-1133">Transmembrane helix</keyword>
<evidence type="ECO:0000256" key="2">
    <source>
        <dbReference type="PIRSR" id="PIRSR605754-1"/>
    </source>
</evidence>
<dbReference type="GO" id="GO:0016787">
    <property type="term" value="F:hydrolase activity"/>
    <property type="evidence" value="ECO:0007669"/>
    <property type="project" value="UniProtKB-KW"/>
</dbReference>
<dbReference type="SUPFAM" id="SSF63817">
    <property type="entry name" value="Sortase"/>
    <property type="match status" value="1"/>
</dbReference>
<keyword evidence="3" id="KW-0472">Membrane</keyword>
<dbReference type="InterPro" id="IPR009835">
    <property type="entry name" value="SrtB"/>
</dbReference>
<reference evidence="4 5" key="1">
    <citation type="submission" date="2019-12" db="EMBL/GenBank/DDBJ databases">
        <title>Sporaefaciens musculi gen. nov., sp. nov., a novel bacterium isolated from the caecum of an obese mouse.</title>
        <authorList>
            <person name="Rasmussen T.S."/>
            <person name="Streidl T."/>
            <person name="Hitch T.C.A."/>
            <person name="Wortmann E."/>
            <person name="Deptula P."/>
            <person name="Hansen M."/>
            <person name="Nielsen D.S."/>
            <person name="Clavel T."/>
            <person name="Vogensen F.K."/>
        </authorList>
    </citation>
    <scope>NUCLEOTIDE SEQUENCE [LARGE SCALE GENOMIC DNA]</scope>
    <source>
        <strain evidence="4 5">WCA-9-b2</strain>
    </source>
</reference>
<evidence type="ECO:0000313" key="5">
    <source>
        <dbReference type="Proteomes" id="UP000460412"/>
    </source>
</evidence>
<dbReference type="InterPro" id="IPR023365">
    <property type="entry name" value="Sortase_dom-sf"/>
</dbReference>
<keyword evidence="3" id="KW-0812">Transmembrane</keyword>
<comment type="caution">
    <text evidence="4">The sequence shown here is derived from an EMBL/GenBank/DDBJ whole genome shotgun (WGS) entry which is preliminary data.</text>
</comment>
<dbReference type="NCBIfam" id="TIGR03064">
    <property type="entry name" value="sortase_srtB"/>
    <property type="match status" value="1"/>
</dbReference>
<sequence>MDQDNFEQDRKKKKSGNGKLIIILAVVLVLAAGGGVGFYMHSNKQAEVAAEKEKTADPEKTQEQYDKLKEEVSADVDPNDPMYRKIDFAAAQGTNPDVYAWIWIPGTNVDYPILQSATEPDEYYLNHTIERKEGLPGTIYTEKYNKTDFNDPVNIVYGHDMKNGSMFADLHKYEDQEFFNNNPYIYIYLPDRTLKYRVFAAIAFDDRYLMGNYNFYEPSYFQKYLDELRSSIDGHVNMDVNVTFETGILTLSTCIADSPNQRWLVNATRED</sequence>
<feature type="active site" description="Acyl-thioester intermediate" evidence="2">
    <location>
        <position position="254"/>
    </location>
</feature>
<dbReference type="EC" id="3.4.22.71" evidence="4"/>
<protein>
    <submittedName>
        <fullName evidence="4">Class B sortase</fullName>
        <ecNumber evidence="4">3.4.22.71</ecNumber>
    </submittedName>
</protein>
<proteinExistence type="predicted"/>
<keyword evidence="5" id="KW-1185">Reference proteome</keyword>
<dbReference type="AlphaFoldDB" id="A0A7X3MKL9"/>
<dbReference type="Pfam" id="PF04203">
    <property type="entry name" value="Sortase"/>
    <property type="match status" value="1"/>
</dbReference>
<dbReference type="CDD" id="cd05826">
    <property type="entry name" value="Sortase_B"/>
    <property type="match status" value="1"/>
</dbReference>
<accession>A0A7X3MKL9</accession>
<evidence type="ECO:0000313" key="4">
    <source>
        <dbReference type="EMBL" id="MXP78166.1"/>
    </source>
</evidence>
<dbReference type="InterPro" id="IPR005754">
    <property type="entry name" value="Sortase"/>
</dbReference>
<dbReference type="Proteomes" id="UP000460412">
    <property type="component" value="Unassembled WGS sequence"/>
</dbReference>
<organism evidence="4 5">
    <name type="scientific">Sporofaciens musculi</name>
    <dbReference type="NCBI Taxonomy" id="2681861"/>
    <lineage>
        <taxon>Bacteria</taxon>
        <taxon>Bacillati</taxon>
        <taxon>Bacillota</taxon>
        <taxon>Clostridia</taxon>
        <taxon>Lachnospirales</taxon>
        <taxon>Lachnospiraceae</taxon>
        <taxon>Sporofaciens</taxon>
    </lineage>
</organism>
<feature type="active site" description="Proton donor/acceptor" evidence="2">
    <location>
        <position position="159"/>
    </location>
</feature>